<organism evidence="1 2">
    <name type="scientific">Ascodesmis nigricans</name>
    <dbReference type="NCBI Taxonomy" id="341454"/>
    <lineage>
        <taxon>Eukaryota</taxon>
        <taxon>Fungi</taxon>
        <taxon>Dikarya</taxon>
        <taxon>Ascomycota</taxon>
        <taxon>Pezizomycotina</taxon>
        <taxon>Pezizomycetes</taxon>
        <taxon>Pezizales</taxon>
        <taxon>Ascodesmidaceae</taxon>
        <taxon>Ascodesmis</taxon>
    </lineage>
</organism>
<keyword evidence="2" id="KW-1185">Reference proteome</keyword>
<dbReference type="AlphaFoldDB" id="A0A4S2N1Z3"/>
<evidence type="ECO:0000313" key="1">
    <source>
        <dbReference type="EMBL" id="TGZ83101.1"/>
    </source>
</evidence>
<sequence length="303" mass="35366">MPPSPNIDTIHLGGPITHHGPFSSRIHNINTISSQPHQIYSTLYMHRLAYYADAAARKFNFTLHELSEYLYDHRIPSGGPQRITAGYMFHVSPRKPIIRILIRVDPPATPHVFVAEPHALMVLCHEIAHVLMEQKWCSAVYAEHGKTHNRMTLRVWRFLVPLMVHKVRAGESRVFGEAYFRSLLPEFEFRRLKREEWADVRVDMGRWREWVPWCESGNLGLIRAAPTVEVGRRIRDRDGREREMVTMKGLRKKTELRLSICKVCGREYVGKCPFCALEKLVGGAKDRTRYEVVEFWTQKKRKK</sequence>
<dbReference type="Proteomes" id="UP000298138">
    <property type="component" value="Unassembled WGS sequence"/>
</dbReference>
<dbReference type="InParanoid" id="A0A4S2N1Z3"/>
<proteinExistence type="predicted"/>
<dbReference type="EMBL" id="ML220114">
    <property type="protein sequence ID" value="TGZ83101.1"/>
    <property type="molecule type" value="Genomic_DNA"/>
</dbReference>
<reference evidence="1 2" key="1">
    <citation type="submission" date="2019-04" db="EMBL/GenBank/DDBJ databases">
        <title>Comparative genomics and transcriptomics to analyze fruiting body development in filamentous ascomycetes.</title>
        <authorList>
            <consortium name="DOE Joint Genome Institute"/>
            <person name="Lutkenhaus R."/>
            <person name="Traeger S."/>
            <person name="Breuer J."/>
            <person name="Kuo A."/>
            <person name="Lipzen A."/>
            <person name="Pangilinan J."/>
            <person name="Dilworth D."/>
            <person name="Sandor L."/>
            <person name="Poggeler S."/>
            <person name="Barry K."/>
            <person name="Grigoriev I.V."/>
            <person name="Nowrousian M."/>
        </authorList>
    </citation>
    <scope>NUCLEOTIDE SEQUENCE [LARGE SCALE GENOMIC DNA]</scope>
    <source>
        <strain evidence="1 2">CBS 389.68</strain>
    </source>
</reference>
<evidence type="ECO:0008006" key="3">
    <source>
        <dbReference type="Google" id="ProtNLM"/>
    </source>
</evidence>
<gene>
    <name evidence="1" type="ORF">EX30DRAFT_148404</name>
</gene>
<evidence type="ECO:0000313" key="2">
    <source>
        <dbReference type="Proteomes" id="UP000298138"/>
    </source>
</evidence>
<name>A0A4S2N1Z3_9PEZI</name>
<protein>
    <recommendedName>
        <fullName evidence="3">SprT-like domain-containing protein</fullName>
    </recommendedName>
</protein>
<accession>A0A4S2N1Z3</accession>